<evidence type="ECO:0000256" key="6">
    <source>
        <dbReference type="SAM" id="Phobius"/>
    </source>
</evidence>
<feature type="transmembrane region" description="Helical" evidence="6">
    <location>
        <begin position="154"/>
        <end position="176"/>
    </location>
</feature>
<organism evidence="7 8">
    <name type="scientific">Bartonella vinsonii subsp. arupensis Pm136co</name>
    <dbReference type="NCBI Taxonomy" id="1094561"/>
    <lineage>
        <taxon>Bacteria</taxon>
        <taxon>Pseudomonadati</taxon>
        <taxon>Pseudomonadota</taxon>
        <taxon>Alphaproteobacteria</taxon>
        <taxon>Hyphomicrobiales</taxon>
        <taxon>Bartonellaceae</taxon>
        <taxon>Bartonella</taxon>
    </lineage>
</organism>
<evidence type="ECO:0000256" key="4">
    <source>
        <dbReference type="ARBA" id="ARBA00022989"/>
    </source>
</evidence>
<evidence type="ECO:0000256" key="3">
    <source>
        <dbReference type="ARBA" id="ARBA00022692"/>
    </source>
</evidence>
<feature type="transmembrane region" description="Helical" evidence="6">
    <location>
        <begin position="44"/>
        <end position="71"/>
    </location>
</feature>
<evidence type="ECO:0008006" key="9">
    <source>
        <dbReference type="Google" id="ProtNLM"/>
    </source>
</evidence>
<gene>
    <name evidence="7" type="ORF">MEI_00695</name>
</gene>
<feature type="transmembrane region" description="Helical" evidence="6">
    <location>
        <begin position="77"/>
        <end position="96"/>
    </location>
</feature>
<keyword evidence="2" id="KW-1003">Cell membrane</keyword>
<dbReference type="PANTHER" id="PTHR30086">
    <property type="entry name" value="ARGININE EXPORTER PROTEIN ARGO"/>
    <property type="match status" value="1"/>
</dbReference>
<keyword evidence="4 6" id="KW-1133">Transmembrane helix</keyword>
<proteinExistence type="predicted"/>
<dbReference type="EMBL" id="AIMH01000016">
    <property type="protein sequence ID" value="EJF98196.1"/>
    <property type="molecule type" value="Genomic_DNA"/>
</dbReference>
<feature type="transmembrane region" description="Helical" evidence="6">
    <location>
        <begin position="117"/>
        <end position="142"/>
    </location>
</feature>
<keyword evidence="3 6" id="KW-0812">Transmembrane</keyword>
<evidence type="ECO:0000313" key="8">
    <source>
        <dbReference type="Proteomes" id="UP000008948"/>
    </source>
</evidence>
<comment type="subcellular location">
    <subcellularLocation>
        <location evidence="1">Cell membrane</location>
        <topology evidence="1">Multi-pass membrane protein</topology>
    </subcellularLocation>
</comment>
<keyword evidence="5 6" id="KW-0472">Membrane</keyword>
<comment type="caution">
    <text evidence="7">The sequence shown here is derived from an EMBL/GenBank/DDBJ whole genome shotgun (WGS) entry which is preliminary data.</text>
</comment>
<reference evidence="7 8" key="1">
    <citation type="submission" date="2012-03" db="EMBL/GenBank/DDBJ databases">
        <title>The Genome Sequence of Bartonella vinsonii subsp. arupensis str. Pm136co.</title>
        <authorList>
            <consortium name="The Broad Institute Genome Sequencing Platform"/>
            <consortium name="The Broad Institute Genome Sequencing Center for Infectious Disease"/>
            <person name="Feldgarden M."/>
            <person name="Kirby J."/>
            <person name="Kosoy M."/>
            <person name="Birtles R."/>
            <person name="Probert W.S."/>
            <person name="Chiaraviglio L."/>
            <person name="Young S.K."/>
            <person name="Zeng Q."/>
            <person name="Gargeya S."/>
            <person name="Fitzgerald M."/>
            <person name="Haas B."/>
            <person name="Abouelleil A."/>
            <person name="Alvarado L."/>
            <person name="Arachchi H.M."/>
            <person name="Berlin A."/>
            <person name="Chapman S.B."/>
            <person name="Gearin G."/>
            <person name="Goldberg J."/>
            <person name="Griggs A."/>
            <person name="Gujja S."/>
            <person name="Hansen M."/>
            <person name="Heiman D."/>
            <person name="Howarth C."/>
            <person name="Larimer J."/>
            <person name="Lui A."/>
            <person name="MacDonald P.J.P."/>
            <person name="McCowen C."/>
            <person name="Montmayeur A."/>
            <person name="Murphy C."/>
            <person name="Neiman D."/>
            <person name="Pearson M."/>
            <person name="Priest M."/>
            <person name="Roberts A."/>
            <person name="Saif S."/>
            <person name="Shea T."/>
            <person name="Sisk P."/>
            <person name="Stolte C."/>
            <person name="Sykes S."/>
            <person name="Wortman J."/>
            <person name="Nusbaum C."/>
            <person name="Birren B."/>
        </authorList>
    </citation>
    <scope>NUCLEOTIDE SEQUENCE [LARGE SCALE GENOMIC DNA]</scope>
    <source>
        <strain evidence="7 8">Pm136co</strain>
    </source>
</reference>
<feature type="transmembrane region" description="Helical" evidence="6">
    <location>
        <begin position="6"/>
        <end position="23"/>
    </location>
</feature>
<dbReference type="InterPro" id="IPR001123">
    <property type="entry name" value="LeuE-type"/>
</dbReference>
<keyword evidence="8" id="KW-1185">Reference proteome</keyword>
<name>A0ABN0GR70_BARVI</name>
<dbReference type="PANTHER" id="PTHR30086:SF20">
    <property type="entry name" value="ARGININE EXPORTER PROTEIN ARGO-RELATED"/>
    <property type="match status" value="1"/>
</dbReference>
<dbReference type="PIRSF" id="PIRSF006324">
    <property type="entry name" value="LeuE"/>
    <property type="match status" value="1"/>
</dbReference>
<evidence type="ECO:0000256" key="5">
    <source>
        <dbReference type="ARBA" id="ARBA00023136"/>
    </source>
</evidence>
<evidence type="ECO:0000256" key="2">
    <source>
        <dbReference type="ARBA" id="ARBA00022475"/>
    </source>
</evidence>
<accession>A0ABN0GR70</accession>
<protein>
    <recommendedName>
        <fullName evidence="9">Homoserine/homoserine lactone efflux protein</fullName>
    </recommendedName>
</protein>
<sequence>MSFLPEWSVVVQFSLASLILALIPGPDIMLSVGRTIAQSKKAGIMCALGSATGFAIQVTAVALGLSALIFASPRAFFLLKIGGAFYLLWLSLQALCKKSTFSLNKTSQKRQSLRRHYFAGIGINLLNPKVILFNVTFLPQFIHANDPMATQKLLILGLSYIPISLPITISMVFMAHKLTQNLKKNPSYIRFLDWCMASIFTSFALHLLIIQD</sequence>
<dbReference type="Proteomes" id="UP000008948">
    <property type="component" value="Unassembled WGS sequence"/>
</dbReference>
<dbReference type="RefSeq" id="WP_004862398.1">
    <property type="nucleotide sequence ID" value="NZ_JH725044.1"/>
</dbReference>
<evidence type="ECO:0000256" key="1">
    <source>
        <dbReference type="ARBA" id="ARBA00004651"/>
    </source>
</evidence>
<evidence type="ECO:0000313" key="7">
    <source>
        <dbReference type="EMBL" id="EJF98196.1"/>
    </source>
</evidence>
<feature type="transmembrane region" description="Helical" evidence="6">
    <location>
        <begin position="188"/>
        <end position="210"/>
    </location>
</feature>
<dbReference type="Pfam" id="PF01810">
    <property type="entry name" value="LysE"/>
    <property type="match status" value="1"/>
</dbReference>